<evidence type="ECO:0000256" key="1">
    <source>
        <dbReference type="SAM" id="Phobius"/>
    </source>
</evidence>
<dbReference type="AlphaFoldDB" id="A0AA41W631"/>
<proteinExistence type="predicted"/>
<sequence>MIEVLHVFFGFASLVSGFIVLLKRKGNSSHRLLGRVYFICMLALNVTSFGIYKLFGGWGVFHWMAIASLAPLVAGYVAIRYKNLNAHYFFICWSYIGLLCATISEIFVHVPLAVFLQSKVPHLDTALMLSLIGAGLYLLPKYQSRYVRGKRPTPMP</sequence>
<feature type="transmembrane region" description="Helical" evidence="1">
    <location>
        <begin position="120"/>
        <end position="139"/>
    </location>
</feature>
<keyword evidence="3" id="KW-1185">Reference proteome</keyword>
<organism evidence="2 3">
    <name type="scientific">Echinimonas agarilytica</name>
    <dbReference type="NCBI Taxonomy" id="1215918"/>
    <lineage>
        <taxon>Bacteria</taxon>
        <taxon>Pseudomonadati</taxon>
        <taxon>Pseudomonadota</taxon>
        <taxon>Gammaproteobacteria</taxon>
        <taxon>Alteromonadales</taxon>
        <taxon>Echinimonadaceae</taxon>
        <taxon>Echinimonas</taxon>
    </lineage>
</organism>
<keyword evidence="1" id="KW-0812">Transmembrane</keyword>
<protein>
    <submittedName>
        <fullName evidence="2">DUF2306 domain-containing protein</fullName>
    </submittedName>
</protein>
<feature type="transmembrane region" description="Helical" evidence="1">
    <location>
        <begin position="86"/>
        <end position="108"/>
    </location>
</feature>
<dbReference type="Proteomes" id="UP001165393">
    <property type="component" value="Unassembled WGS sequence"/>
</dbReference>
<dbReference type="EMBL" id="JAMQGP010000003">
    <property type="protein sequence ID" value="MCM2679635.1"/>
    <property type="molecule type" value="Genomic_DNA"/>
</dbReference>
<keyword evidence="1" id="KW-1133">Transmembrane helix</keyword>
<evidence type="ECO:0000313" key="3">
    <source>
        <dbReference type="Proteomes" id="UP001165393"/>
    </source>
</evidence>
<feature type="transmembrane region" description="Helical" evidence="1">
    <location>
        <begin position="34"/>
        <end position="55"/>
    </location>
</feature>
<comment type="caution">
    <text evidence="2">The sequence shown here is derived from an EMBL/GenBank/DDBJ whole genome shotgun (WGS) entry which is preliminary data.</text>
</comment>
<dbReference type="InterPro" id="IPR018750">
    <property type="entry name" value="DUF2306_membrane"/>
</dbReference>
<reference evidence="2 3" key="1">
    <citation type="journal article" date="2013" name="Antonie Van Leeuwenhoek">
        <title>Echinimonas agarilytica gen. nov., sp. nov., a new gammaproteobacterium isolated from the sea urchin Strongylocentrotus intermedius.</title>
        <authorList>
            <person name="Nedashkovskaya O.I."/>
            <person name="Stenkova A.M."/>
            <person name="Zhukova N.V."/>
            <person name="Van Trappen S."/>
            <person name="Lee J.S."/>
            <person name="Kim S.B."/>
        </authorList>
    </citation>
    <scope>NUCLEOTIDE SEQUENCE [LARGE SCALE GENOMIC DNA]</scope>
    <source>
        <strain evidence="2 3">KMM 6351</strain>
    </source>
</reference>
<feature type="transmembrane region" description="Helical" evidence="1">
    <location>
        <begin position="6"/>
        <end position="22"/>
    </location>
</feature>
<feature type="transmembrane region" description="Helical" evidence="1">
    <location>
        <begin position="61"/>
        <end position="79"/>
    </location>
</feature>
<name>A0AA41W631_9GAMM</name>
<accession>A0AA41W631</accession>
<dbReference type="Pfam" id="PF10067">
    <property type="entry name" value="DUF2306"/>
    <property type="match status" value="1"/>
</dbReference>
<dbReference type="RefSeq" id="WP_251261080.1">
    <property type="nucleotide sequence ID" value="NZ_JAMQGP010000003.1"/>
</dbReference>
<keyword evidence="1" id="KW-0472">Membrane</keyword>
<gene>
    <name evidence="2" type="ORF">NAF29_08130</name>
</gene>
<evidence type="ECO:0000313" key="2">
    <source>
        <dbReference type="EMBL" id="MCM2679635.1"/>
    </source>
</evidence>